<feature type="compositionally biased region" description="Polar residues" evidence="6">
    <location>
        <begin position="374"/>
        <end position="386"/>
    </location>
</feature>
<sequence length="3242" mass="361038">MEKQGFQANPFQNPGVSTALAQGLHIASISSNRFLQSECPDTVASTFNLVPSSHPAPSPAVRLQYGRVPHIATSEIPSVPPQHAIPVPSQSIPLSNPIQSHNPPLNRCFVGRAVCTPGEVNLVLGNPCQIMSTAPDVFTKDPITLPTQGTGKVWFTPAASGISSAASSQGQISINANPTHFSFDGLGTPSRDMKNHPLPNVVLAPGQNLMQTSSTQNSTHDARMLNQTIAYPAPSISSSDPNSKVVTILLANGFTNTGTQQSIIQYAQEPYTALSHPPVDSSKQTNIVASAEKPADRPRLENESHNHQIAKYSNLKSQLNRPTVHHSSLINPTPDSCNANVLFTVSSTSASLDSASVRPTALFTNCFVEKSNFNNFPPRQDQQNPSGHVKNSIRGKKKPPEKSIIAVSDPKKLMENSVPCLTNKDCIPILQKNKARIEDQRPATSLIDRISGPNAVTSTSLPDSNENGKNSGPNIVTSLSDNVGNGRSSCTKVNKETVIDLDEEDIDDCMLVSIDLTNQKRPIGKKIHNMQVVIDSDEEELVETINQKSCSDVSNSLVVESVPKIQSNPENKSDVSNPLVDERVPMILGNPENKSDSNPENKSDVSNPLIDESVCKIQSNPENKSDVSNPLVDESVRKIRSNPENKSLSYNSETTCRTDKGLIEMASAVTEPVEKDENIEIYIDKDVKEERPFLDVQLQFLQSGPEVNTSEWLQEEKNINSVPHSSQYSMLKAARENLASLLAKKTKGVSPSFKKLQERSTISTTSSCEIKKSGPSKSKDVSYNHSGPATMERALPCSLTISKECQSKIVPESTVADNTRTCSDAPEICSNVKKAAHRVVLNQHFKQTSSNAPSATLLSETNKESHLVEIKSEPIADTIDHKSSENQLITKDATEKQTQHGQTSGLGPLAISVTQNNENRPSNHSTNEQSCLKCKRSFASYVLLQEHIESNFACEVSDASKLVQHKSDRIGSLACSSCAYTATNIHSKFEHVNNRNQCLKAYSSRCICCNIKIDCANTEDHLEQSQACKLRYMQLFSAEPKPSLDQQKTKQNTGLLLMSAGLATLSSINPAASCTVRCEGCSSWFSNYARFRLHIRMNHDCKQLYEDRYSHKRDSTVATEEKVSSATNKPKIFCPICAKKFATNAMLTIHLNENTSCRSKFLKSSEPKIAKRTSDFRRSEKHTQNINRPVGNEILQSADLKKAVVKLSPKSVMCKCCHKPFFDACALSEHLLHSSKCNVYSTGLSVQCKGCKKLFVGDKGLAKHIQKSFICQAKLDSMASTCSSKSPSSKMSDPVLMASNAPSLKHSPKTQNVRLLQIHDLDNQQSNQKLPEVIKSLDSLETSIDNPASDLHKPATSLRYEDELDEIANEFSSDSCDGENSSSTSSDEADVEFKCKTCDKTFTEKALFKQHMKQHRERLAEGSKLAKQTIKCDACRRKLKSLKAFQAHLLKKSFCFLKVAKRHWYKNPGELMSCKVCSKIFKSVKDLGKHCFKNMTCRLCYVDQVLEPLKFPSQSPSALESIGTKNDPSPVMKSGCTNETSSSGQRLELPPVSLDKDLNRSPDVTKEQKISPSLLFECECCHAKFNSRYKFQLHFFNYKPDCLEFYATLEPQFQMQVPYCFRCKQRFVSIHKLRTHKCIGFRRYIHTCSHCNFRFSCLADLEAHAQNNENCIKALEKEDKAKQVDKMFLSQVNNGTGLRHASPQPDIGKPQDLHPPLYSQKGKKSVAKKSTAAAAKKIARVKEKLPPSASLDLVSCQMCFKKFPTLPLLLEHSYEHTEEKQYDCKRCSFVCYHYNRFVSHEAVHERLDKQCEHFKDRLDLHSTVVKQNVITNTEKSTSGENVPSQEPYMPNTSENLTKTKCKNTCKVCKKDFDSEKNLKKHLACSVHCKSKSLSPFTLKSESHKESEANRGGLEQNKNCVKVMQKTATISAYPLQKPDQTLHDVRPSVKIVTKVGDSGKRFLAASPVQQAPKNEHLYCFWCRLFLKSKEDVERHSVYKRHTLLSRKTLGKAVWFPGKYSCKICNRKMLVKNSLVRHMVNKHQEASSLLENLGPSFTDKQQHRREVQDVKHLKKAKLHCSLCKKNICSKSKTSHFLVHLSSLRTETRRSSTVPMKRPSKETCKICEIVLGSRSGLLRHLDRHREEDIYTLLSKSSPLTDKTTNAKTFPLSCVSTNGSRLKRRSTPGKCKLCQKKFLNISTFMQHFKMSHSIKYSNFKPPICYYAKDAQTSLKSVKIIGPEKHLAHKVTSEKPLMSPEKCKSRLKRRSTPGKCKLCQKKFLNISKFMQHFKMSHSIKYSNFKPPICYYAKDAQTSSKSLKIIGPEKHLAQKVTSVKRLTSSEKCKSTPKKIQQHFKVSPSLLGQKVELPLRHAGKEAQKAAQHKHKRLTYVCKVCNSSFKKIRYLKIHIKKWHQNILPDSIRSSFMNYNQGKITCTICQSKFKSEKCFDVHYSICHWKQDPALNKIVSLCAVVTDAEQIKDKPLKGDIELGLEANICDFGAESQPGFSFGKKRVLRCGLCNCRIRAVLYGKHLMMSHNLLQGSLHACEYCRVDFPNREDLDQHRSQCKQDCCCHLCGKQFGSLQGLRNHIMHFHNRPWKRYVAKLITRDGQTMKPFNSPQSTASRLPITGKPSGKEKQLPLQVNEARKCNICKSTFDRASVYLEHMQTHLMSCKVYLGGETENISYEDDAAVGDSNEYCGQVTAVKNFALSEDLSNCMDDEFDKNDIMENKENEHVIDGIDSSPSKTHFSGQSSDIYDPETGQIYSNSEVQELMSDLIVGPDLLKLVKNEDGTNGFPLASEFSSEKAKNSADTYFNSRESFSYVSEKDVMPKSKGLETRIPSPKRVAMTGPATSHSILPETVRDTSESEPVADQEVCVERRIAQALEKDVHSPEEMEIPSLISVTKTGSTTGHPGLLKAVSDVRESVLGPDQLNQEICRNGRIAHASGTDINPQSKGLPVENKISNSKSVTATEPSTSLPTIPEAVNYFQKSEPVKDRLTQEILTKEPALIVSSEAFPSFSLCRGLKRKADPAENNVCMSSDKRSRAEDGNVVQLLSTVGDLPTMRSSVSPAVVNTIKEATFENKSAPCILSEGNDENDRMSPENTSEDVPTCSAEAQLLAFSSKESDRVHGVCIKTEKPDPEAKSANRNLFAFFNDSIDLNDVDEDGLEFIAYDPPTLSDFIESRSPAHASPEIPTSSNDPRDSNSLVQSSISTPQEILASDHVSSSTNPSDNLRNVFDMLSK</sequence>
<feature type="domain" description="C2H2-type" evidence="7">
    <location>
        <begin position="1863"/>
        <end position="1892"/>
    </location>
</feature>
<keyword evidence="4" id="KW-0862">Zinc</keyword>
<reference evidence="8 9" key="1">
    <citation type="journal article" date="2021" name="Elife">
        <title>Chloroplast acquisition without the gene transfer in kleptoplastic sea slugs, Plakobranchus ocellatus.</title>
        <authorList>
            <person name="Maeda T."/>
            <person name="Takahashi S."/>
            <person name="Yoshida T."/>
            <person name="Shimamura S."/>
            <person name="Takaki Y."/>
            <person name="Nagai Y."/>
            <person name="Toyoda A."/>
            <person name="Suzuki Y."/>
            <person name="Arimoto A."/>
            <person name="Ishii H."/>
            <person name="Satoh N."/>
            <person name="Nishiyama T."/>
            <person name="Hasebe M."/>
            <person name="Maruyama T."/>
            <person name="Minagawa J."/>
            <person name="Obokata J."/>
            <person name="Shigenobu S."/>
        </authorList>
    </citation>
    <scope>NUCLEOTIDE SEQUENCE [LARGE SCALE GENOMIC DNA]</scope>
</reference>
<feature type="region of interest" description="Disordered" evidence="6">
    <location>
        <begin position="894"/>
        <end position="928"/>
    </location>
</feature>
<feature type="compositionally biased region" description="Low complexity" evidence="6">
    <location>
        <begin position="1282"/>
        <end position="1292"/>
    </location>
</feature>
<feature type="compositionally biased region" description="Polar residues" evidence="6">
    <location>
        <begin position="561"/>
        <end position="576"/>
    </location>
</feature>
<evidence type="ECO:0000256" key="6">
    <source>
        <dbReference type="SAM" id="MobiDB-lite"/>
    </source>
</evidence>
<feature type="compositionally biased region" description="Polar residues" evidence="6">
    <location>
        <begin position="2612"/>
        <end position="2622"/>
    </location>
</feature>
<feature type="region of interest" description="Disordered" evidence="6">
    <location>
        <begin position="561"/>
        <end position="607"/>
    </location>
</feature>
<feature type="compositionally biased region" description="Basic and acidic residues" evidence="6">
    <location>
        <begin position="1554"/>
        <end position="1565"/>
    </location>
</feature>
<feature type="compositionally biased region" description="Polar residues" evidence="6">
    <location>
        <begin position="1513"/>
        <end position="1527"/>
    </location>
</feature>
<protein>
    <submittedName>
        <fullName evidence="8">Zinc finger protein 26</fullName>
    </submittedName>
</protein>
<dbReference type="InterPro" id="IPR036236">
    <property type="entry name" value="Znf_C2H2_sf"/>
</dbReference>
<dbReference type="PROSITE" id="PS50157">
    <property type="entry name" value="ZINC_FINGER_C2H2_2"/>
    <property type="match status" value="7"/>
</dbReference>
<feature type="region of interest" description="Disordered" evidence="6">
    <location>
        <begin position="450"/>
        <end position="481"/>
    </location>
</feature>
<feature type="compositionally biased region" description="Polar residues" evidence="6">
    <location>
        <begin position="1535"/>
        <end position="1545"/>
    </location>
</feature>
<feature type="region of interest" description="Disordered" evidence="6">
    <location>
        <begin position="374"/>
        <end position="402"/>
    </location>
</feature>
<feature type="domain" description="C2H2-type" evidence="7">
    <location>
        <begin position="1754"/>
        <end position="1781"/>
    </location>
</feature>
<dbReference type="Pfam" id="PF12874">
    <property type="entry name" value="zf-met"/>
    <property type="match status" value="1"/>
</dbReference>
<feature type="compositionally biased region" description="Polar residues" evidence="6">
    <location>
        <begin position="912"/>
        <end position="928"/>
    </location>
</feature>
<dbReference type="GO" id="GO:0005634">
    <property type="term" value="C:nucleus"/>
    <property type="evidence" value="ECO:0007669"/>
    <property type="project" value="TreeGrafter"/>
</dbReference>
<feature type="region of interest" description="Disordered" evidence="6">
    <location>
        <begin position="1282"/>
        <end position="1308"/>
    </location>
</feature>
<dbReference type="PANTHER" id="PTHR24379">
    <property type="entry name" value="KRAB AND ZINC FINGER DOMAIN-CONTAINING"/>
    <property type="match status" value="1"/>
</dbReference>
<dbReference type="GO" id="GO:0000977">
    <property type="term" value="F:RNA polymerase II transcription regulatory region sequence-specific DNA binding"/>
    <property type="evidence" value="ECO:0007669"/>
    <property type="project" value="TreeGrafter"/>
</dbReference>
<feature type="region of interest" description="Disordered" evidence="6">
    <location>
        <begin position="3087"/>
        <end position="3108"/>
    </location>
</feature>
<evidence type="ECO:0000256" key="5">
    <source>
        <dbReference type="PROSITE-ProRule" id="PRU00042"/>
    </source>
</evidence>
<organism evidence="8 9">
    <name type="scientific">Plakobranchus ocellatus</name>
    <dbReference type="NCBI Taxonomy" id="259542"/>
    <lineage>
        <taxon>Eukaryota</taxon>
        <taxon>Metazoa</taxon>
        <taxon>Spiralia</taxon>
        <taxon>Lophotrochozoa</taxon>
        <taxon>Mollusca</taxon>
        <taxon>Gastropoda</taxon>
        <taxon>Heterobranchia</taxon>
        <taxon>Euthyneura</taxon>
        <taxon>Panpulmonata</taxon>
        <taxon>Sacoglossa</taxon>
        <taxon>Placobranchoidea</taxon>
        <taxon>Plakobranchidae</taxon>
        <taxon>Plakobranchus</taxon>
    </lineage>
</organism>
<dbReference type="PROSITE" id="PS00028">
    <property type="entry name" value="ZINC_FINGER_C2H2_1"/>
    <property type="match status" value="13"/>
</dbReference>
<feature type="domain" description="C2H2-type" evidence="7">
    <location>
        <begin position="2388"/>
        <end position="2416"/>
    </location>
</feature>
<feature type="compositionally biased region" description="Polar residues" evidence="6">
    <location>
        <begin position="3193"/>
        <end position="3215"/>
    </location>
</feature>
<accession>A0AAV4B9B3</accession>
<evidence type="ECO:0000313" key="8">
    <source>
        <dbReference type="EMBL" id="GFO17031.1"/>
    </source>
</evidence>
<dbReference type="InterPro" id="IPR013087">
    <property type="entry name" value="Znf_C2H2_type"/>
</dbReference>
<feature type="domain" description="C2H2-type" evidence="7">
    <location>
        <begin position="2018"/>
        <end position="2046"/>
    </location>
</feature>
<feature type="region of interest" description="Disordered" evidence="6">
    <location>
        <begin position="2737"/>
        <end position="2759"/>
    </location>
</feature>
<feature type="compositionally biased region" description="Polar residues" evidence="6">
    <location>
        <begin position="2740"/>
        <end position="2753"/>
    </location>
</feature>
<keyword evidence="9" id="KW-1185">Reference proteome</keyword>
<feature type="domain" description="C2H2-type" evidence="7">
    <location>
        <begin position="2269"/>
        <end position="2297"/>
    </location>
</feature>
<dbReference type="GO" id="GO:0008270">
    <property type="term" value="F:zinc ion binding"/>
    <property type="evidence" value="ECO:0007669"/>
    <property type="project" value="UniProtKB-KW"/>
</dbReference>
<evidence type="ECO:0000256" key="3">
    <source>
        <dbReference type="ARBA" id="ARBA00022771"/>
    </source>
</evidence>
<feature type="region of interest" description="Disordered" evidence="6">
    <location>
        <begin position="2611"/>
        <end position="2635"/>
    </location>
</feature>
<dbReference type="SUPFAM" id="SSF57667">
    <property type="entry name" value="beta-beta-alpha zinc fingers"/>
    <property type="match status" value="1"/>
</dbReference>
<gene>
    <name evidence="8" type="ORF">PoB_004353600</name>
</gene>
<evidence type="ECO:0000256" key="4">
    <source>
        <dbReference type="ARBA" id="ARBA00022833"/>
    </source>
</evidence>
<keyword evidence="1" id="KW-0479">Metal-binding</keyword>
<evidence type="ECO:0000313" key="9">
    <source>
        <dbReference type="Proteomes" id="UP000735302"/>
    </source>
</evidence>
<name>A0AAV4B9B3_9GAST</name>
<keyword evidence="2" id="KW-0677">Repeat</keyword>
<feature type="region of interest" description="Disordered" evidence="6">
    <location>
        <begin position="1513"/>
        <end position="1565"/>
    </location>
</feature>
<dbReference type="Proteomes" id="UP000735302">
    <property type="component" value="Unassembled WGS sequence"/>
</dbReference>
<dbReference type="EMBL" id="BLXT01004727">
    <property type="protein sequence ID" value="GFO17031.1"/>
    <property type="molecule type" value="Genomic_DNA"/>
</dbReference>
<evidence type="ECO:0000256" key="1">
    <source>
        <dbReference type="ARBA" id="ARBA00022723"/>
    </source>
</evidence>
<feature type="region of interest" description="Disordered" evidence="6">
    <location>
        <begin position="3181"/>
        <end position="3242"/>
    </location>
</feature>
<comment type="caution">
    <text evidence="8">The sequence shown here is derived from an EMBL/GenBank/DDBJ whole genome shotgun (WGS) entry which is preliminary data.</text>
</comment>
<evidence type="ECO:0000259" key="7">
    <source>
        <dbReference type="PROSITE" id="PS50157"/>
    </source>
</evidence>
<feature type="region of interest" description="Disordered" evidence="6">
    <location>
        <begin position="1834"/>
        <end position="1853"/>
    </location>
</feature>
<feature type="domain" description="C2H2-type" evidence="7">
    <location>
        <begin position="1393"/>
        <end position="1420"/>
    </location>
</feature>
<feature type="domain" description="C2H2-type" evidence="7">
    <location>
        <begin position="2185"/>
        <end position="2213"/>
    </location>
</feature>
<dbReference type="GO" id="GO:0000981">
    <property type="term" value="F:DNA-binding transcription factor activity, RNA polymerase II-specific"/>
    <property type="evidence" value="ECO:0007669"/>
    <property type="project" value="TreeGrafter"/>
</dbReference>
<dbReference type="PANTHER" id="PTHR24379:SF127">
    <property type="entry name" value="BLOODY FINGERS-RELATED"/>
    <property type="match status" value="1"/>
</dbReference>
<feature type="compositionally biased region" description="Polar residues" evidence="6">
    <location>
        <begin position="454"/>
        <end position="481"/>
    </location>
</feature>
<keyword evidence="3 5" id="KW-0863">Zinc-finger</keyword>
<evidence type="ECO:0000256" key="2">
    <source>
        <dbReference type="ARBA" id="ARBA00022737"/>
    </source>
</evidence>
<dbReference type="Gene3D" id="3.30.160.60">
    <property type="entry name" value="Classic Zinc Finger"/>
    <property type="match status" value="3"/>
</dbReference>
<dbReference type="SMART" id="SM00355">
    <property type="entry name" value="ZnF_C2H2"/>
    <property type="match status" value="25"/>
</dbReference>
<proteinExistence type="predicted"/>
<feature type="compositionally biased region" description="Basic and acidic residues" evidence="6">
    <location>
        <begin position="593"/>
        <end position="603"/>
    </location>
</feature>
<feature type="compositionally biased region" description="Polar residues" evidence="6">
    <location>
        <begin position="3222"/>
        <end position="3233"/>
    </location>
</feature>